<keyword evidence="3" id="KW-1185">Reference proteome</keyword>
<dbReference type="InterPro" id="IPR036514">
    <property type="entry name" value="SGNH_hydro_sf"/>
</dbReference>
<proteinExistence type="predicted"/>
<name>A0ABS9KRG0_9BACT</name>
<dbReference type="InterPro" id="IPR013830">
    <property type="entry name" value="SGNH_hydro"/>
</dbReference>
<dbReference type="RefSeq" id="WP_237871774.1">
    <property type="nucleotide sequence ID" value="NZ_JAKLTR010000006.1"/>
</dbReference>
<dbReference type="GO" id="GO:0016787">
    <property type="term" value="F:hydrolase activity"/>
    <property type="evidence" value="ECO:0007669"/>
    <property type="project" value="UniProtKB-KW"/>
</dbReference>
<dbReference type="EMBL" id="JAKLTR010000006">
    <property type="protein sequence ID" value="MCG2614914.1"/>
    <property type="molecule type" value="Genomic_DNA"/>
</dbReference>
<dbReference type="Gene3D" id="3.40.50.1110">
    <property type="entry name" value="SGNH hydrolase"/>
    <property type="match status" value="1"/>
</dbReference>
<reference evidence="2" key="1">
    <citation type="submission" date="2022-01" db="EMBL/GenBank/DDBJ databases">
        <authorList>
            <person name="Jo J.-H."/>
            <person name="Im W.-T."/>
        </authorList>
    </citation>
    <scope>NUCLEOTIDE SEQUENCE</scope>
    <source>
        <strain evidence="2">NA20</strain>
    </source>
</reference>
<gene>
    <name evidence="2" type="ORF">LZZ85_11500</name>
</gene>
<keyword evidence="2" id="KW-0378">Hydrolase</keyword>
<comment type="caution">
    <text evidence="2">The sequence shown here is derived from an EMBL/GenBank/DDBJ whole genome shotgun (WGS) entry which is preliminary data.</text>
</comment>
<evidence type="ECO:0000259" key="1">
    <source>
        <dbReference type="Pfam" id="PF13472"/>
    </source>
</evidence>
<sequence length="326" mass="36976">MQKKSFLIRALYIALSFLILSFGLSAKKPLIKVAFLGDSYCNGCCVAWDNTANDRAESYRYQITQWLKQYYDSVQVLKLCSGGETVRNAMPSWHPGAKPGFNIDAALNWGADLILLQYSGNDFYNGYRVDTVKKCFKYINDTLTGLGKNFVLFSLMSRKVTLGPGYTPDMFQDSVRSVNRFLDSLNPYRYLNVFDTTYDPITNRPVWSFLGGDSLHWNTAGYAAITGAIKLKSKILDSLIGFNKQQFLNTSVKKIDGVDSVEIKTAKTKVKRMKVLTSEDGVAFSLVFDSIFLETDRIAVKYRKYVMVQVIDDARRTLKTYTKIFN</sequence>
<dbReference type="CDD" id="cd00229">
    <property type="entry name" value="SGNH_hydrolase"/>
    <property type="match status" value="1"/>
</dbReference>
<dbReference type="SUPFAM" id="SSF52266">
    <property type="entry name" value="SGNH hydrolase"/>
    <property type="match status" value="1"/>
</dbReference>
<evidence type="ECO:0000313" key="3">
    <source>
        <dbReference type="Proteomes" id="UP001165367"/>
    </source>
</evidence>
<organism evidence="2 3">
    <name type="scientific">Terrimonas ginsenosidimutans</name>
    <dbReference type="NCBI Taxonomy" id="2908004"/>
    <lineage>
        <taxon>Bacteria</taxon>
        <taxon>Pseudomonadati</taxon>
        <taxon>Bacteroidota</taxon>
        <taxon>Chitinophagia</taxon>
        <taxon>Chitinophagales</taxon>
        <taxon>Chitinophagaceae</taxon>
        <taxon>Terrimonas</taxon>
    </lineage>
</organism>
<accession>A0ABS9KRG0</accession>
<dbReference type="Proteomes" id="UP001165367">
    <property type="component" value="Unassembled WGS sequence"/>
</dbReference>
<evidence type="ECO:0000313" key="2">
    <source>
        <dbReference type="EMBL" id="MCG2614914.1"/>
    </source>
</evidence>
<feature type="domain" description="SGNH hydrolase-type esterase" evidence="1">
    <location>
        <begin position="35"/>
        <end position="224"/>
    </location>
</feature>
<dbReference type="Pfam" id="PF13472">
    <property type="entry name" value="Lipase_GDSL_2"/>
    <property type="match status" value="1"/>
</dbReference>
<protein>
    <submittedName>
        <fullName evidence="2">SGNH/GDSL hydrolase family protein</fullName>
    </submittedName>
</protein>